<evidence type="ECO:0000313" key="2">
    <source>
        <dbReference type="EMBL" id="EFO78489.1"/>
    </source>
</evidence>
<evidence type="ECO:0000313" key="3">
    <source>
        <dbReference type="Proteomes" id="UP000003457"/>
    </source>
</evidence>
<proteinExistence type="predicted"/>
<reference evidence="2 3" key="1">
    <citation type="submission" date="2010-10" db="EMBL/GenBank/DDBJ databases">
        <authorList>
            <person name="Durkin A.S."/>
            <person name="Madupu R."/>
            <person name="Torralba M."/>
            <person name="Gillis M."/>
            <person name="Methe B."/>
            <person name="Sutton G."/>
            <person name="Nelson K.E."/>
        </authorList>
    </citation>
    <scope>NUCLEOTIDE SEQUENCE [LARGE SCALE GENOMIC DNA]</scope>
    <source>
        <strain evidence="2 3">JCVIHMP022</strain>
    </source>
</reference>
<feature type="region of interest" description="Disordered" evidence="1">
    <location>
        <begin position="86"/>
        <end position="147"/>
    </location>
</feature>
<dbReference type="EMBL" id="AEHJ01000007">
    <property type="protein sequence ID" value="EFO78489.1"/>
    <property type="molecule type" value="Genomic_DNA"/>
</dbReference>
<dbReference type="Proteomes" id="UP000003457">
    <property type="component" value="Unassembled WGS sequence"/>
</dbReference>
<protein>
    <submittedName>
        <fullName evidence="2">Uncharacterized protein</fullName>
    </submittedName>
</protein>
<name>A0AB72Z2W2_9BIFI</name>
<sequence length="147" mass="15723">MDDRTGGTWLAGKPGTVPKASSPCPGPLSGRSKTVSFPDFPGGWGFSGTKVNVDIRTTIAHPDCHSKDSPGEALRPCYTVISRKWPTRPVQRCATPRSKPHANSPSRSEYAPRTSSRTMRAKASTNGIVPPSPASESNMNATDDRTE</sequence>
<accession>A0AB72Z2W2</accession>
<feature type="region of interest" description="Disordered" evidence="1">
    <location>
        <begin position="1"/>
        <end position="33"/>
    </location>
</feature>
<dbReference type="AlphaFoldDB" id="A0AB72Z2W2"/>
<feature type="compositionally biased region" description="Polar residues" evidence="1">
    <location>
        <begin position="101"/>
        <end position="127"/>
    </location>
</feature>
<evidence type="ECO:0000256" key="1">
    <source>
        <dbReference type="SAM" id="MobiDB-lite"/>
    </source>
</evidence>
<comment type="caution">
    <text evidence="2">The sequence shown here is derived from an EMBL/GenBank/DDBJ whole genome shotgun (WGS) entry which is preliminary data.</text>
</comment>
<organism evidence="2 3">
    <name type="scientific">Bifidobacterium dentium JCVIHMP022</name>
    <dbReference type="NCBI Taxonomy" id="553191"/>
    <lineage>
        <taxon>Bacteria</taxon>
        <taxon>Bacillati</taxon>
        <taxon>Actinomycetota</taxon>
        <taxon>Actinomycetes</taxon>
        <taxon>Bifidobacteriales</taxon>
        <taxon>Bifidobacteriaceae</taxon>
        <taxon>Bifidobacterium</taxon>
    </lineage>
</organism>
<gene>
    <name evidence="2" type="ORF">HMPREF9003_0349</name>
</gene>